<organism evidence="1 2">
    <name type="scientific">Limnoraphis robusta CCNP1315</name>
    <dbReference type="NCBI Taxonomy" id="3110306"/>
    <lineage>
        <taxon>Bacteria</taxon>
        <taxon>Bacillati</taxon>
        <taxon>Cyanobacteriota</taxon>
        <taxon>Cyanophyceae</taxon>
        <taxon>Oscillatoriophycideae</taxon>
        <taxon>Oscillatoriales</taxon>
        <taxon>Sirenicapillariaceae</taxon>
        <taxon>Limnoraphis</taxon>
    </lineage>
</organism>
<proteinExistence type="predicted"/>
<accession>A0ABU5TVR5</accession>
<dbReference type="RefSeq" id="WP_323221010.1">
    <property type="nucleotide sequence ID" value="NZ_JAYGHT010000019.1"/>
</dbReference>
<keyword evidence="2" id="KW-1185">Reference proteome</keyword>
<sequence length="53" mass="6256">MFEKLLLAAIITFSLYFNSKIEWSRPMNPLQLQVQAPQAQLLKILMFQNFNVQ</sequence>
<evidence type="ECO:0000313" key="1">
    <source>
        <dbReference type="EMBL" id="MEA5518993.1"/>
    </source>
</evidence>
<dbReference type="Proteomes" id="UP001301728">
    <property type="component" value="Unassembled WGS sequence"/>
</dbReference>
<comment type="caution">
    <text evidence="1">The sequence shown here is derived from an EMBL/GenBank/DDBJ whole genome shotgun (WGS) entry which is preliminary data.</text>
</comment>
<name>A0ABU5TVR5_9CYAN</name>
<gene>
    <name evidence="1" type="ORF">VB854_08530</name>
</gene>
<evidence type="ECO:0000313" key="2">
    <source>
        <dbReference type="Proteomes" id="UP001301728"/>
    </source>
</evidence>
<dbReference type="EMBL" id="JAYGHT010000019">
    <property type="protein sequence ID" value="MEA5518993.1"/>
    <property type="molecule type" value="Genomic_DNA"/>
</dbReference>
<reference evidence="1 2" key="1">
    <citation type="submission" date="2023-12" db="EMBL/GenBank/DDBJ databases">
        <title>Baltic Sea Cyanobacteria.</title>
        <authorList>
            <person name="Delbaje E."/>
            <person name="Fewer D.P."/>
            <person name="Shishido T.K."/>
        </authorList>
    </citation>
    <scope>NUCLEOTIDE SEQUENCE [LARGE SCALE GENOMIC DNA]</scope>
    <source>
        <strain evidence="1 2">CCNP 1315</strain>
    </source>
</reference>
<protein>
    <submittedName>
        <fullName evidence="1">Uncharacterized protein</fullName>
    </submittedName>
</protein>